<protein>
    <submittedName>
        <fullName evidence="1">Uncharacterized protein</fullName>
    </submittedName>
</protein>
<dbReference type="EMBL" id="KN819388">
    <property type="protein sequence ID" value="KIJ11063.1"/>
    <property type="molecule type" value="Genomic_DNA"/>
</dbReference>
<dbReference type="Proteomes" id="UP000053647">
    <property type="component" value="Unassembled WGS sequence"/>
</dbReference>
<sequence>VLDILWWERLYLSEMKLHFLCHEMKLFSWIIDDQGIQMDSDKVDQVVNWKTPVNWDTVHSFISVAGY</sequence>
<evidence type="ECO:0000313" key="2">
    <source>
        <dbReference type="Proteomes" id="UP000053647"/>
    </source>
</evidence>
<evidence type="ECO:0000313" key="1">
    <source>
        <dbReference type="EMBL" id="KIJ11063.1"/>
    </source>
</evidence>
<proteinExistence type="predicted"/>
<dbReference type="SUPFAM" id="SSF56672">
    <property type="entry name" value="DNA/RNA polymerases"/>
    <property type="match status" value="1"/>
</dbReference>
<accession>A0A0C9TK27</accession>
<gene>
    <name evidence="1" type="ORF">PAXINDRAFT_37588</name>
</gene>
<dbReference type="InterPro" id="IPR043502">
    <property type="entry name" value="DNA/RNA_pol_sf"/>
</dbReference>
<dbReference type="AlphaFoldDB" id="A0A0C9TK27"/>
<feature type="non-terminal residue" evidence="1">
    <location>
        <position position="67"/>
    </location>
</feature>
<reference evidence="1 2" key="1">
    <citation type="submission" date="2014-06" db="EMBL/GenBank/DDBJ databases">
        <authorList>
            <consortium name="DOE Joint Genome Institute"/>
            <person name="Kuo A."/>
            <person name="Kohler A."/>
            <person name="Nagy L.G."/>
            <person name="Floudas D."/>
            <person name="Copeland A."/>
            <person name="Barry K.W."/>
            <person name="Cichocki N."/>
            <person name="Veneault-Fourrey C."/>
            <person name="LaButti K."/>
            <person name="Lindquist E.A."/>
            <person name="Lipzen A."/>
            <person name="Lundell T."/>
            <person name="Morin E."/>
            <person name="Murat C."/>
            <person name="Sun H."/>
            <person name="Tunlid A."/>
            <person name="Henrissat B."/>
            <person name="Grigoriev I.V."/>
            <person name="Hibbett D.S."/>
            <person name="Martin F."/>
            <person name="Nordberg H.P."/>
            <person name="Cantor M.N."/>
            <person name="Hua S.X."/>
        </authorList>
    </citation>
    <scope>NUCLEOTIDE SEQUENCE [LARGE SCALE GENOMIC DNA]</scope>
    <source>
        <strain evidence="1 2">ATCC 200175</strain>
    </source>
</reference>
<dbReference type="OrthoDB" id="1750432at2759"/>
<feature type="non-terminal residue" evidence="1">
    <location>
        <position position="1"/>
    </location>
</feature>
<keyword evidence="2" id="KW-1185">Reference proteome</keyword>
<reference evidence="2" key="2">
    <citation type="submission" date="2015-01" db="EMBL/GenBank/DDBJ databases">
        <title>Evolutionary Origins and Diversification of the Mycorrhizal Mutualists.</title>
        <authorList>
            <consortium name="DOE Joint Genome Institute"/>
            <consortium name="Mycorrhizal Genomics Consortium"/>
            <person name="Kohler A."/>
            <person name="Kuo A."/>
            <person name="Nagy L.G."/>
            <person name="Floudas D."/>
            <person name="Copeland A."/>
            <person name="Barry K.W."/>
            <person name="Cichocki N."/>
            <person name="Veneault-Fourrey C."/>
            <person name="LaButti K."/>
            <person name="Lindquist E.A."/>
            <person name="Lipzen A."/>
            <person name="Lundell T."/>
            <person name="Morin E."/>
            <person name="Murat C."/>
            <person name="Riley R."/>
            <person name="Ohm R."/>
            <person name="Sun H."/>
            <person name="Tunlid A."/>
            <person name="Henrissat B."/>
            <person name="Grigoriev I.V."/>
            <person name="Hibbett D.S."/>
            <person name="Martin F."/>
        </authorList>
    </citation>
    <scope>NUCLEOTIDE SEQUENCE [LARGE SCALE GENOMIC DNA]</scope>
    <source>
        <strain evidence="2">ATCC 200175</strain>
    </source>
</reference>
<name>A0A0C9TK27_PAXIN</name>
<dbReference type="HOGENOM" id="CLU_000384_33_7_1"/>
<organism evidence="1 2">
    <name type="scientific">Paxillus involutus ATCC 200175</name>
    <dbReference type="NCBI Taxonomy" id="664439"/>
    <lineage>
        <taxon>Eukaryota</taxon>
        <taxon>Fungi</taxon>
        <taxon>Dikarya</taxon>
        <taxon>Basidiomycota</taxon>
        <taxon>Agaricomycotina</taxon>
        <taxon>Agaricomycetes</taxon>
        <taxon>Agaricomycetidae</taxon>
        <taxon>Boletales</taxon>
        <taxon>Paxilineae</taxon>
        <taxon>Paxillaceae</taxon>
        <taxon>Paxillus</taxon>
    </lineage>
</organism>